<dbReference type="InterPro" id="IPR035911">
    <property type="entry name" value="MurE/MurF_N"/>
</dbReference>
<dbReference type="GO" id="GO:0071555">
    <property type="term" value="P:cell wall organization"/>
    <property type="evidence" value="ECO:0007669"/>
    <property type="project" value="UniProtKB-KW"/>
</dbReference>
<dbReference type="HAMAP" id="MF_02019">
    <property type="entry name" value="MurF"/>
    <property type="match status" value="1"/>
</dbReference>
<dbReference type="InterPro" id="IPR051046">
    <property type="entry name" value="MurCDEF_CellWall_CoF430Synth"/>
</dbReference>
<dbReference type="InterPro" id="IPR013221">
    <property type="entry name" value="Mur_ligase_cen"/>
</dbReference>
<dbReference type="Pfam" id="PF02875">
    <property type="entry name" value="Mur_ligase_C"/>
    <property type="match status" value="1"/>
</dbReference>
<gene>
    <name evidence="14" type="ORF">UFOPK3772_02869</name>
</gene>
<evidence type="ECO:0000259" key="11">
    <source>
        <dbReference type="Pfam" id="PF01225"/>
    </source>
</evidence>
<dbReference type="PANTHER" id="PTHR43024:SF1">
    <property type="entry name" value="UDP-N-ACETYLMURAMOYL-TRIPEPTIDE--D-ALANYL-D-ALANINE LIGASE"/>
    <property type="match status" value="1"/>
</dbReference>
<evidence type="ECO:0000256" key="1">
    <source>
        <dbReference type="ARBA" id="ARBA00022490"/>
    </source>
</evidence>
<protein>
    <recommendedName>
        <fullName evidence="10">UDP-MurNAc-pentapeptide synthetase</fullName>
    </recommendedName>
</protein>
<keyword evidence="6" id="KW-0133">Cell shape</keyword>
<evidence type="ECO:0000256" key="3">
    <source>
        <dbReference type="ARBA" id="ARBA00022618"/>
    </source>
</evidence>
<evidence type="ECO:0000259" key="13">
    <source>
        <dbReference type="Pfam" id="PF08245"/>
    </source>
</evidence>
<dbReference type="GO" id="GO:0047480">
    <property type="term" value="F:UDP-N-acetylmuramoyl-tripeptide-D-alanyl-D-alanine ligase activity"/>
    <property type="evidence" value="ECO:0007669"/>
    <property type="project" value="InterPro"/>
</dbReference>
<evidence type="ECO:0000256" key="8">
    <source>
        <dbReference type="ARBA" id="ARBA00023306"/>
    </source>
</evidence>
<feature type="domain" description="Mur ligase N-terminal catalytic" evidence="11">
    <location>
        <begin position="28"/>
        <end position="68"/>
    </location>
</feature>
<dbReference type="InterPro" id="IPR000713">
    <property type="entry name" value="Mur_ligase_N"/>
</dbReference>
<evidence type="ECO:0000259" key="12">
    <source>
        <dbReference type="Pfam" id="PF02875"/>
    </source>
</evidence>
<keyword evidence="1" id="KW-0963">Cytoplasm</keyword>
<keyword evidence="3" id="KW-0132">Cell division</keyword>
<evidence type="ECO:0000256" key="6">
    <source>
        <dbReference type="ARBA" id="ARBA00022960"/>
    </source>
</evidence>
<dbReference type="InterPro" id="IPR036565">
    <property type="entry name" value="Mur-like_cat_sf"/>
</dbReference>
<dbReference type="Pfam" id="PF01225">
    <property type="entry name" value="Mur_ligase"/>
    <property type="match status" value="1"/>
</dbReference>
<sequence>MMPMTVGEIADVVRGDCHHVDAATVVTDVVVDSREAAPGAMFVAIAGERSDGHSFAAEAGARGACVTLSARVLDGPCLVVDDPVLALGRLAHWVRLHRLHCTVVAITGSSGKTSTKDLIAGVLGRSGETVAAAGSFNTEVGVPLTILRADETTDYLVLEMGMRGEGHIRYLCEIAVPSVGVLINIGSAHMGMLGSVEAIARAKGEILEGLPSSGIAIVNGDDAAVMEQSRRTSAAVVTFGTGASFDVRATDLRLDDHARPSFTLHHGDQAVPVSLLLHGEHSVLNALAAAAVGASLGIPIDEIAAALGAATPESRWRMEVRESDEGWTIVNDSYNANPDSMLAALQALAAMGAARRSWAVLGEMRELGEISDAEHEAVGILASNLRIDRLVCVGEGARGMASACSADGATLTRATWVATPEDAISMLRSELTRGDVVLVKASRSIGLERIAEALLAKGRS</sequence>
<dbReference type="AlphaFoldDB" id="A0A6J7LMH7"/>
<evidence type="ECO:0000256" key="5">
    <source>
        <dbReference type="ARBA" id="ARBA00022840"/>
    </source>
</evidence>
<dbReference type="SUPFAM" id="SSF53244">
    <property type="entry name" value="MurD-like peptide ligases, peptide-binding domain"/>
    <property type="match status" value="1"/>
</dbReference>
<dbReference type="Gene3D" id="3.40.1390.10">
    <property type="entry name" value="MurE/MurF, N-terminal domain"/>
    <property type="match status" value="1"/>
</dbReference>
<dbReference type="Pfam" id="PF08245">
    <property type="entry name" value="Mur_ligase_M"/>
    <property type="match status" value="1"/>
</dbReference>
<dbReference type="InterPro" id="IPR005863">
    <property type="entry name" value="UDP-N-AcMur_synth"/>
</dbReference>
<keyword evidence="8" id="KW-0131">Cell cycle</keyword>
<dbReference type="Gene3D" id="3.40.1190.10">
    <property type="entry name" value="Mur-like, catalytic domain"/>
    <property type="match status" value="1"/>
</dbReference>
<dbReference type="Gene3D" id="3.90.190.20">
    <property type="entry name" value="Mur ligase, C-terminal domain"/>
    <property type="match status" value="1"/>
</dbReference>
<evidence type="ECO:0000256" key="7">
    <source>
        <dbReference type="ARBA" id="ARBA00022984"/>
    </source>
</evidence>
<keyword evidence="4" id="KW-0547">Nucleotide-binding</keyword>
<dbReference type="InterPro" id="IPR036615">
    <property type="entry name" value="Mur_ligase_C_dom_sf"/>
</dbReference>
<evidence type="ECO:0000256" key="9">
    <source>
        <dbReference type="ARBA" id="ARBA00023316"/>
    </source>
</evidence>
<evidence type="ECO:0000256" key="2">
    <source>
        <dbReference type="ARBA" id="ARBA00022598"/>
    </source>
</evidence>
<feature type="domain" description="Mur ligase central" evidence="13">
    <location>
        <begin position="106"/>
        <end position="292"/>
    </location>
</feature>
<accession>A0A6J7LMH7</accession>
<dbReference type="GO" id="GO:0005524">
    <property type="term" value="F:ATP binding"/>
    <property type="evidence" value="ECO:0007669"/>
    <property type="project" value="UniProtKB-KW"/>
</dbReference>
<dbReference type="SUPFAM" id="SSF53623">
    <property type="entry name" value="MurD-like peptide ligases, catalytic domain"/>
    <property type="match status" value="1"/>
</dbReference>
<feature type="domain" description="Mur ligase C-terminal" evidence="12">
    <location>
        <begin position="317"/>
        <end position="443"/>
    </location>
</feature>
<dbReference type="NCBIfam" id="TIGR01143">
    <property type="entry name" value="murF"/>
    <property type="match status" value="1"/>
</dbReference>
<evidence type="ECO:0000256" key="4">
    <source>
        <dbReference type="ARBA" id="ARBA00022741"/>
    </source>
</evidence>
<keyword evidence="7" id="KW-0573">Peptidoglycan synthesis</keyword>
<evidence type="ECO:0000313" key="14">
    <source>
        <dbReference type="EMBL" id="CAB4966874.1"/>
    </source>
</evidence>
<dbReference type="PANTHER" id="PTHR43024">
    <property type="entry name" value="UDP-N-ACETYLMURAMOYL-TRIPEPTIDE--D-ALANYL-D-ALANINE LIGASE"/>
    <property type="match status" value="1"/>
</dbReference>
<proteinExistence type="inferred from homology"/>
<dbReference type="GO" id="GO:0051301">
    <property type="term" value="P:cell division"/>
    <property type="evidence" value="ECO:0007669"/>
    <property type="project" value="UniProtKB-KW"/>
</dbReference>
<keyword evidence="5" id="KW-0067">ATP-binding</keyword>
<dbReference type="InterPro" id="IPR004101">
    <property type="entry name" value="Mur_ligase_C"/>
</dbReference>
<keyword evidence="2" id="KW-0436">Ligase</keyword>
<organism evidence="14">
    <name type="scientific">freshwater metagenome</name>
    <dbReference type="NCBI Taxonomy" id="449393"/>
    <lineage>
        <taxon>unclassified sequences</taxon>
        <taxon>metagenomes</taxon>
        <taxon>ecological metagenomes</taxon>
    </lineage>
</organism>
<reference evidence="14" key="1">
    <citation type="submission" date="2020-05" db="EMBL/GenBank/DDBJ databases">
        <authorList>
            <person name="Chiriac C."/>
            <person name="Salcher M."/>
            <person name="Ghai R."/>
            <person name="Kavagutti S V."/>
        </authorList>
    </citation>
    <scope>NUCLEOTIDE SEQUENCE</scope>
</reference>
<dbReference type="GO" id="GO:0009252">
    <property type="term" value="P:peptidoglycan biosynthetic process"/>
    <property type="evidence" value="ECO:0007669"/>
    <property type="project" value="UniProtKB-KW"/>
</dbReference>
<dbReference type="EMBL" id="CAFBNE010000130">
    <property type="protein sequence ID" value="CAB4966874.1"/>
    <property type="molecule type" value="Genomic_DNA"/>
</dbReference>
<name>A0A6J7LMH7_9ZZZZ</name>
<keyword evidence="9" id="KW-0961">Cell wall biogenesis/degradation</keyword>
<dbReference type="GO" id="GO:0008360">
    <property type="term" value="P:regulation of cell shape"/>
    <property type="evidence" value="ECO:0007669"/>
    <property type="project" value="UniProtKB-KW"/>
</dbReference>
<evidence type="ECO:0000256" key="10">
    <source>
        <dbReference type="ARBA" id="ARBA00031461"/>
    </source>
</evidence>
<dbReference type="SUPFAM" id="SSF63418">
    <property type="entry name" value="MurE/MurF N-terminal domain"/>
    <property type="match status" value="1"/>
</dbReference>